<proteinExistence type="inferred from homology"/>
<organism evidence="17 18">
    <name type="scientific">Futiania mangrovi</name>
    <dbReference type="NCBI Taxonomy" id="2959716"/>
    <lineage>
        <taxon>Bacteria</taxon>
        <taxon>Pseudomonadati</taxon>
        <taxon>Pseudomonadota</taxon>
        <taxon>Alphaproteobacteria</taxon>
        <taxon>Futianiales</taxon>
        <taxon>Futianiaceae</taxon>
        <taxon>Futiania</taxon>
    </lineage>
</organism>
<sequence>MADADRRHMAHALGLARRALGQTAPNPAVGCVLVNHGHIVGRGWTAAGGRPHAETRALEQAGAAAPGATAYVTLEPCAHVGKTPACAAALIEAGVSACLVAARDPDPRVNGQGIAMLREAGVAVREGVLHDEAEALNRGFFTRVIEGRPMVTLKLATSLDGRIAARTGDSRWITGEAARARAHLLRAEHDAIMVGSQTAILDDPELTCRIPGLEDRSPVRVIVDGRLRLPLTARLVQTAARVPTLLFTRSDADHLRAAAFEQAGVDLIRLSDGPDGMIDLGEALQALGRRGLTRVLVEGGSRLAAALLAAGLVDEVAWFTAPALLGGDAVPALEGLGLDRVADAVRLAQTGLERLGEDVLATYVRTR</sequence>
<dbReference type="GO" id="GO:0008835">
    <property type="term" value="F:diaminohydroxyphosphoribosylaminopyrimidine deaminase activity"/>
    <property type="evidence" value="ECO:0007669"/>
    <property type="project" value="UniProtKB-EC"/>
</dbReference>
<feature type="binding site" evidence="14">
    <location>
        <position position="156"/>
    </location>
    <ligand>
        <name>NADP(+)</name>
        <dbReference type="ChEBI" id="CHEBI:58349"/>
    </ligand>
</feature>
<dbReference type="NCBIfam" id="TIGR00227">
    <property type="entry name" value="ribD_Cterm"/>
    <property type="match status" value="1"/>
</dbReference>
<dbReference type="GO" id="GO:0009231">
    <property type="term" value="P:riboflavin biosynthetic process"/>
    <property type="evidence" value="ECO:0007669"/>
    <property type="project" value="UniProtKB-KW"/>
</dbReference>
<comment type="similarity">
    <text evidence="5 12">In the C-terminal section; belongs to the HTP reductase family.</text>
</comment>
<dbReference type="SUPFAM" id="SSF53927">
    <property type="entry name" value="Cytidine deaminase-like"/>
    <property type="match status" value="1"/>
</dbReference>
<feature type="binding site" evidence="14">
    <location>
        <position position="202"/>
    </location>
    <ligand>
        <name>NADP(+)</name>
        <dbReference type="ChEBI" id="CHEBI:58349"/>
    </ligand>
</feature>
<dbReference type="EC" id="1.1.1.193" evidence="12"/>
<comment type="caution">
    <text evidence="17">The sequence shown here is derived from an EMBL/GenBank/DDBJ whole genome shotgun (WGS) entry which is preliminary data.</text>
</comment>
<dbReference type="Pfam" id="PF00383">
    <property type="entry name" value="dCMP_cyt_deam_1"/>
    <property type="match status" value="1"/>
</dbReference>
<feature type="binding site" evidence="14">
    <location>
        <position position="198"/>
    </location>
    <ligand>
        <name>NADP(+)</name>
        <dbReference type="ChEBI" id="CHEBI:58349"/>
    </ligand>
</feature>
<dbReference type="InterPro" id="IPR002125">
    <property type="entry name" value="CMP_dCMP_dom"/>
</dbReference>
<dbReference type="GO" id="GO:0050661">
    <property type="term" value="F:NADP binding"/>
    <property type="evidence" value="ECO:0007669"/>
    <property type="project" value="InterPro"/>
</dbReference>
<dbReference type="RefSeq" id="WP_269331998.1">
    <property type="nucleotide sequence ID" value="NZ_JAMZFT010000001.1"/>
</dbReference>
<feature type="binding site" evidence="14">
    <location>
        <position position="298"/>
    </location>
    <ligand>
        <name>substrate</name>
    </ligand>
</feature>
<keyword evidence="18" id="KW-1185">Reference proteome</keyword>
<evidence type="ECO:0000256" key="1">
    <source>
        <dbReference type="ARBA" id="ARBA00002151"/>
    </source>
</evidence>
<accession>A0A9J6PC23</accession>
<evidence type="ECO:0000256" key="12">
    <source>
        <dbReference type="PIRNR" id="PIRNR006769"/>
    </source>
</evidence>
<dbReference type="Gene3D" id="3.40.140.10">
    <property type="entry name" value="Cytidine Deaminase, domain 2"/>
    <property type="match status" value="1"/>
</dbReference>
<feature type="binding site" evidence="14">
    <location>
        <position position="172"/>
    </location>
    <ligand>
        <name>NADP(+)</name>
        <dbReference type="ChEBI" id="CHEBI:58349"/>
    </ligand>
</feature>
<name>A0A9J6PC23_9PROT</name>
<evidence type="ECO:0000256" key="9">
    <source>
        <dbReference type="ARBA" id="ARBA00022857"/>
    </source>
</evidence>
<feature type="binding site" evidence="14">
    <location>
        <position position="186"/>
    </location>
    <ligand>
        <name>substrate</name>
    </ligand>
</feature>
<dbReference type="PROSITE" id="PS51747">
    <property type="entry name" value="CYT_DCMP_DEAMINASES_2"/>
    <property type="match status" value="1"/>
</dbReference>
<protein>
    <recommendedName>
        <fullName evidence="12">Riboflavin biosynthesis protein RibD</fullName>
    </recommendedName>
    <domain>
        <recommendedName>
            <fullName evidence="12">Diaminohydroxyphosphoribosylaminopyrimidine deaminase</fullName>
            <shortName evidence="12">DRAP deaminase</shortName>
            <ecNumber evidence="12">3.5.4.26</ecNumber>
        </recommendedName>
        <alternativeName>
            <fullName evidence="12">Riboflavin-specific deaminase</fullName>
        </alternativeName>
    </domain>
    <domain>
        <recommendedName>
            <fullName evidence="12">5-amino-6-(5-phosphoribosylamino)uracil reductase</fullName>
            <ecNumber evidence="12">1.1.1.193</ecNumber>
        </recommendedName>
        <alternativeName>
            <fullName evidence="12">HTP reductase</fullName>
        </alternativeName>
    </domain>
</protein>
<evidence type="ECO:0000256" key="6">
    <source>
        <dbReference type="ARBA" id="ARBA00022619"/>
    </source>
</evidence>
<evidence type="ECO:0000313" key="18">
    <source>
        <dbReference type="Proteomes" id="UP001055804"/>
    </source>
</evidence>
<comment type="cofactor">
    <cofactor evidence="12 15">
        <name>Zn(2+)</name>
        <dbReference type="ChEBI" id="CHEBI:29105"/>
    </cofactor>
    <text evidence="12 15">Binds 1 zinc ion.</text>
</comment>
<feature type="binding site" evidence="14">
    <location>
        <position position="170"/>
    </location>
    <ligand>
        <name>substrate</name>
    </ligand>
</feature>
<dbReference type="Gene3D" id="3.40.430.10">
    <property type="entry name" value="Dihydrofolate Reductase, subunit A"/>
    <property type="match status" value="1"/>
</dbReference>
<evidence type="ECO:0000256" key="15">
    <source>
        <dbReference type="PIRSR" id="PIRSR006769-3"/>
    </source>
</evidence>
<dbReference type="EMBL" id="JAMZFT010000001">
    <property type="protein sequence ID" value="MCP1336081.1"/>
    <property type="molecule type" value="Genomic_DNA"/>
</dbReference>
<dbReference type="PANTHER" id="PTHR38011:SF7">
    <property type="entry name" value="2,5-DIAMINO-6-RIBOSYLAMINO-4(3H)-PYRIMIDINONE 5'-PHOSPHATE REDUCTASE"/>
    <property type="match status" value="1"/>
</dbReference>
<dbReference type="PIRSF" id="PIRSF006769">
    <property type="entry name" value="RibD"/>
    <property type="match status" value="1"/>
</dbReference>
<feature type="binding site" evidence="14">
    <location>
        <position position="206"/>
    </location>
    <ligand>
        <name>substrate</name>
    </ligand>
</feature>
<dbReference type="InterPro" id="IPR004794">
    <property type="entry name" value="Eubact_RibD"/>
</dbReference>
<feature type="binding site" evidence="15">
    <location>
        <position position="52"/>
    </location>
    <ligand>
        <name>Zn(2+)</name>
        <dbReference type="ChEBI" id="CHEBI:29105"/>
        <note>catalytic</note>
    </ligand>
</feature>
<comment type="similarity">
    <text evidence="4 12">In the N-terminal section; belongs to the cytidine and deoxycytidylate deaminase family.</text>
</comment>
<feature type="binding site" evidence="15">
    <location>
        <position position="86"/>
    </location>
    <ligand>
        <name>Zn(2+)</name>
        <dbReference type="ChEBI" id="CHEBI:29105"/>
        <note>catalytic</note>
    </ligand>
</feature>
<comment type="pathway">
    <text evidence="3 12">Cofactor biosynthesis; riboflavin biosynthesis; 5-amino-6-(D-ribitylamino)uracil from GTP: step 3/4.</text>
</comment>
<keyword evidence="10 12" id="KW-0560">Oxidoreductase</keyword>
<reference evidence="17" key="1">
    <citation type="submission" date="2022-06" db="EMBL/GenBank/DDBJ databases">
        <title>Isolation and Genomics of Futiania mangrovii gen. nov., sp. nov., a Rare and Metabolically-versatile member in the Class Alphaproteobacteria.</title>
        <authorList>
            <person name="Liu L."/>
            <person name="Huang W.-C."/>
            <person name="Pan J."/>
            <person name="Li J."/>
            <person name="Huang Y."/>
            <person name="Du H."/>
            <person name="Liu Y."/>
            <person name="Li M."/>
        </authorList>
    </citation>
    <scope>NUCLEOTIDE SEQUENCE</scope>
    <source>
        <strain evidence="17">FT118</strain>
    </source>
</reference>
<feature type="binding site" evidence="14">
    <location>
        <begin position="300"/>
        <end position="306"/>
    </location>
    <ligand>
        <name>NADP(+)</name>
        <dbReference type="ChEBI" id="CHEBI:58349"/>
    </ligand>
</feature>
<evidence type="ECO:0000256" key="3">
    <source>
        <dbReference type="ARBA" id="ARBA00004910"/>
    </source>
</evidence>
<evidence type="ECO:0000256" key="2">
    <source>
        <dbReference type="ARBA" id="ARBA00004882"/>
    </source>
</evidence>
<dbReference type="InterPro" id="IPR011549">
    <property type="entry name" value="RibD_C"/>
</dbReference>
<dbReference type="Proteomes" id="UP001055804">
    <property type="component" value="Unassembled WGS sequence"/>
</dbReference>
<evidence type="ECO:0000313" key="17">
    <source>
        <dbReference type="EMBL" id="MCP1336081.1"/>
    </source>
</evidence>
<feature type="domain" description="CMP/dCMP-type deaminase" evidence="16">
    <location>
        <begin position="3"/>
        <end position="125"/>
    </location>
</feature>
<evidence type="ECO:0000256" key="5">
    <source>
        <dbReference type="ARBA" id="ARBA00007417"/>
    </source>
</evidence>
<comment type="pathway">
    <text evidence="2 12">Cofactor biosynthesis; riboflavin biosynthesis; 5-amino-6-(D-ribitylamino)uracil from GTP: step 2/4.</text>
</comment>
<comment type="catalytic activity">
    <reaction evidence="12">
        <text>2,5-diamino-6-hydroxy-4-(5-phosphoribosylamino)-pyrimidine + H2O + H(+) = 5-amino-6-(5-phospho-D-ribosylamino)uracil + NH4(+)</text>
        <dbReference type="Rhea" id="RHEA:21868"/>
        <dbReference type="ChEBI" id="CHEBI:15377"/>
        <dbReference type="ChEBI" id="CHEBI:15378"/>
        <dbReference type="ChEBI" id="CHEBI:28938"/>
        <dbReference type="ChEBI" id="CHEBI:58453"/>
        <dbReference type="ChEBI" id="CHEBI:58614"/>
        <dbReference type="EC" id="3.5.4.26"/>
    </reaction>
</comment>
<feature type="binding site" evidence="14">
    <location>
        <position position="209"/>
    </location>
    <ligand>
        <name>substrate</name>
    </ligand>
</feature>
<dbReference type="NCBIfam" id="TIGR00326">
    <property type="entry name" value="eubact_ribD"/>
    <property type="match status" value="1"/>
</dbReference>
<dbReference type="InterPro" id="IPR016192">
    <property type="entry name" value="APOBEC/CMP_deaminase_Zn-bd"/>
</dbReference>
<keyword evidence="11" id="KW-0511">Multifunctional enzyme</keyword>
<keyword evidence="6 12" id="KW-0686">Riboflavin biosynthesis</keyword>
<keyword evidence="8 12" id="KW-0862">Zinc</keyword>
<keyword evidence="7 12" id="KW-0479">Metal-binding</keyword>
<dbReference type="Pfam" id="PF01872">
    <property type="entry name" value="RibD_C"/>
    <property type="match status" value="1"/>
</dbReference>
<dbReference type="CDD" id="cd01284">
    <property type="entry name" value="Riboflavin_deaminase-reductase"/>
    <property type="match status" value="1"/>
</dbReference>
<evidence type="ECO:0000259" key="16">
    <source>
        <dbReference type="PROSITE" id="PS51747"/>
    </source>
</evidence>
<evidence type="ECO:0000256" key="7">
    <source>
        <dbReference type="ARBA" id="ARBA00022723"/>
    </source>
</evidence>
<dbReference type="EC" id="3.5.4.26" evidence="12"/>
<feature type="active site" description="Proton donor" evidence="13">
    <location>
        <position position="54"/>
    </location>
</feature>
<dbReference type="PROSITE" id="PS00903">
    <property type="entry name" value="CYT_DCMP_DEAMINASES_1"/>
    <property type="match status" value="1"/>
</dbReference>
<evidence type="ECO:0000256" key="10">
    <source>
        <dbReference type="ARBA" id="ARBA00023002"/>
    </source>
</evidence>
<evidence type="ECO:0000256" key="13">
    <source>
        <dbReference type="PIRSR" id="PIRSR006769-1"/>
    </source>
</evidence>
<evidence type="ECO:0000256" key="8">
    <source>
        <dbReference type="ARBA" id="ARBA00022833"/>
    </source>
</evidence>
<dbReference type="GO" id="GO:0008703">
    <property type="term" value="F:5-amino-6-(5-phosphoribosylamino)uracil reductase activity"/>
    <property type="evidence" value="ECO:0007669"/>
    <property type="project" value="UniProtKB-EC"/>
</dbReference>
<evidence type="ECO:0000256" key="11">
    <source>
        <dbReference type="ARBA" id="ARBA00023268"/>
    </source>
</evidence>
<dbReference type="PANTHER" id="PTHR38011">
    <property type="entry name" value="DIHYDROFOLATE REDUCTASE FAMILY PROTEIN (AFU_ORTHOLOGUE AFUA_8G06820)"/>
    <property type="match status" value="1"/>
</dbReference>
<dbReference type="InterPro" id="IPR016193">
    <property type="entry name" value="Cytidine_deaminase-like"/>
</dbReference>
<evidence type="ECO:0000256" key="4">
    <source>
        <dbReference type="ARBA" id="ARBA00005259"/>
    </source>
</evidence>
<comment type="function">
    <text evidence="1 12">Converts 2,5-diamino-6-(ribosylamino)-4(3h)-pyrimidinone 5'-phosphate into 5-amino-6-(ribosylamino)-2,4(1h,3h)-pyrimidinedione 5'-phosphate.</text>
</comment>
<gene>
    <name evidence="17" type="primary">ribD</name>
    <name evidence="17" type="ORF">NJQ99_06670</name>
</gene>
<comment type="catalytic activity">
    <reaction evidence="12">
        <text>5-amino-6-(5-phospho-D-ribitylamino)uracil + NADP(+) = 5-amino-6-(5-phospho-D-ribosylamino)uracil + NADPH + H(+)</text>
        <dbReference type="Rhea" id="RHEA:17845"/>
        <dbReference type="ChEBI" id="CHEBI:15378"/>
        <dbReference type="ChEBI" id="CHEBI:57783"/>
        <dbReference type="ChEBI" id="CHEBI:58349"/>
        <dbReference type="ChEBI" id="CHEBI:58421"/>
        <dbReference type="ChEBI" id="CHEBI:58453"/>
        <dbReference type="EC" id="1.1.1.193"/>
    </reaction>
</comment>
<dbReference type="InterPro" id="IPR002734">
    <property type="entry name" value="RibDG_C"/>
</dbReference>
<dbReference type="SUPFAM" id="SSF53597">
    <property type="entry name" value="Dihydrofolate reductase-like"/>
    <property type="match status" value="1"/>
</dbReference>
<keyword evidence="9 12" id="KW-0521">NADP</keyword>
<dbReference type="AlphaFoldDB" id="A0A9J6PC23"/>
<dbReference type="InterPro" id="IPR024072">
    <property type="entry name" value="DHFR-like_dom_sf"/>
</dbReference>
<dbReference type="GO" id="GO:0008270">
    <property type="term" value="F:zinc ion binding"/>
    <property type="evidence" value="ECO:0007669"/>
    <property type="project" value="InterPro"/>
</dbReference>
<dbReference type="InterPro" id="IPR050765">
    <property type="entry name" value="Riboflavin_Biosynth_HTPR"/>
</dbReference>
<feature type="binding site" evidence="15">
    <location>
        <position position="77"/>
    </location>
    <ligand>
        <name>Zn(2+)</name>
        <dbReference type="ChEBI" id="CHEBI:29105"/>
        <note>catalytic</note>
    </ligand>
</feature>
<keyword evidence="12 17" id="KW-0378">Hydrolase</keyword>
<evidence type="ECO:0000256" key="14">
    <source>
        <dbReference type="PIRSR" id="PIRSR006769-2"/>
    </source>
</evidence>